<comment type="caution">
    <text evidence="1">The sequence shown here is derived from an EMBL/GenBank/DDBJ whole genome shotgun (WGS) entry which is preliminary data.</text>
</comment>
<proteinExistence type="predicted"/>
<dbReference type="EMBL" id="JAAGNN010000026">
    <property type="protein sequence ID" value="KAF4071896.1"/>
    <property type="molecule type" value="Genomic_DNA"/>
</dbReference>
<dbReference type="AlphaFoldDB" id="A0A7J5ZN50"/>
<dbReference type="Proteomes" id="UP000593565">
    <property type="component" value="Unassembled WGS sequence"/>
</dbReference>
<reference evidence="1 2" key="1">
    <citation type="submission" date="2020-02" db="EMBL/GenBank/DDBJ databases">
        <title>A chromosome-scale genome assembly of the black bullhead catfish (Ameiurus melas).</title>
        <authorList>
            <person name="Wen M."/>
            <person name="Zham M."/>
            <person name="Cabau C."/>
            <person name="Klopp C."/>
            <person name="Donnadieu C."/>
            <person name="Roques C."/>
            <person name="Bouchez O."/>
            <person name="Lampietro C."/>
            <person name="Jouanno E."/>
            <person name="Herpin A."/>
            <person name="Louis A."/>
            <person name="Berthelot C."/>
            <person name="Parey E."/>
            <person name="Roest-Crollius H."/>
            <person name="Braasch I."/>
            <person name="Postlethwait J."/>
            <person name="Robinson-Rechavi M."/>
            <person name="Echchiki A."/>
            <person name="Begum T."/>
            <person name="Montfort J."/>
            <person name="Schartl M."/>
            <person name="Bobe J."/>
            <person name="Guiguen Y."/>
        </authorList>
    </citation>
    <scope>NUCLEOTIDE SEQUENCE [LARGE SCALE GENOMIC DNA]</scope>
    <source>
        <strain evidence="1">M_S1</strain>
        <tissue evidence="1">Blood</tissue>
    </source>
</reference>
<evidence type="ECO:0000313" key="1">
    <source>
        <dbReference type="EMBL" id="KAF4071896.1"/>
    </source>
</evidence>
<organism evidence="1 2">
    <name type="scientific">Ameiurus melas</name>
    <name type="common">Black bullhead</name>
    <name type="synonym">Silurus melas</name>
    <dbReference type="NCBI Taxonomy" id="219545"/>
    <lineage>
        <taxon>Eukaryota</taxon>
        <taxon>Metazoa</taxon>
        <taxon>Chordata</taxon>
        <taxon>Craniata</taxon>
        <taxon>Vertebrata</taxon>
        <taxon>Euteleostomi</taxon>
        <taxon>Actinopterygii</taxon>
        <taxon>Neopterygii</taxon>
        <taxon>Teleostei</taxon>
        <taxon>Ostariophysi</taxon>
        <taxon>Siluriformes</taxon>
        <taxon>Ictaluridae</taxon>
        <taxon>Ameiurus</taxon>
    </lineage>
</organism>
<protein>
    <submittedName>
        <fullName evidence="1">Uncharacterized protein</fullName>
    </submittedName>
</protein>
<name>A0A7J5ZN50_AMEME</name>
<accession>A0A7J5ZN50</accession>
<keyword evidence="2" id="KW-1185">Reference proteome</keyword>
<gene>
    <name evidence="1" type="ORF">AMELA_G00268120</name>
</gene>
<sequence>MLEVRVDAKTVFTMDIFLFLLCPRPVHLSAEVRGCVVKCCQLKTIEAGDAENKGDPKCCVAQHTGPL</sequence>
<evidence type="ECO:0000313" key="2">
    <source>
        <dbReference type="Proteomes" id="UP000593565"/>
    </source>
</evidence>